<keyword evidence="5 7" id="KW-0456">Lyase</keyword>
<feature type="binding site" evidence="7">
    <location>
        <position position="48"/>
    </location>
    <ligand>
        <name>substrate</name>
    </ligand>
</feature>
<dbReference type="InterPro" id="IPR013785">
    <property type="entry name" value="Aldolase_TIM"/>
</dbReference>
<evidence type="ECO:0000256" key="6">
    <source>
        <dbReference type="ARBA" id="ARBA00049157"/>
    </source>
</evidence>
<feature type="domain" description="Orotidine 5'-phosphate decarboxylase" evidence="9">
    <location>
        <begin position="20"/>
        <end position="244"/>
    </location>
</feature>
<feature type="binding site" evidence="7">
    <location>
        <position position="228"/>
    </location>
    <ligand>
        <name>substrate</name>
    </ligand>
</feature>
<comment type="catalytic activity">
    <reaction evidence="6 7 8">
        <text>orotidine 5'-phosphate + H(+) = UMP + CO2</text>
        <dbReference type="Rhea" id="RHEA:11596"/>
        <dbReference type="ChEBI" id="CHEBI:15378"/>
        <dbReference type="ChEBI" id="CHEBI:16526"/>
        <dbReference type="ChEBI" id="CHEBI:57538"/>
        <dbReference type="ChEBI" id="CHEBI:57865"/>
        <dbReference type="EC" id="4.1.1.23"/>
    </reaction>
</comment>
<comment type="caution">
    <text evidence="10">The sequence shown here is derived from an EMBL/GenBank/DDBJ whole genome shotgun (WGS) entry which is preliminary data.</text>
</comment>
<feature type="binding site" evidence="7">
    <location>
        <position position="26"/>
    </location>
    <ligand>
        <name>substrate</name>
    </ligand>
</feature>
<dbReference type="InterPro" id="IPR014732">
    <property type="entry name" value="OMPdecase"/>
</dbReference>
<evidence type="ECO:0000256" key="4">
    <source>
        <dbReference type="ARBA" id="ARBA00022975"/>
    </source>
</evidence>
<evidence type="ECO:0000256" key="5">
    <source>
        <dbReference type="ARBA" id="ARBA00023239"/>
    </source>
</evidence>
<dbReference type="PROSITE" id="PS00156">
    <property type="entry name" value="OMPDECASE"/>
    <property type="match status" value="1"/>
</dbReference>
<evidence type="ECO:0000256" key="8">
    <source>
        <dbReference type="RuleBase" id="RU000512"/>
    </source>
</evidence>
<dbReference type="CDD" id="cd04725">
    <property type="entry name" value="OMP_decarboxylase_like"/>
    <property type="match status" value="1"/>
</dbReference>
<evidence type="ECO:0000256" key="7">
    <source>
        <dbReference type="HAMAP-Rule" id="MF_01200"/>
    </source>
</evidence>
<dbReference type="Pfam" id="PF00215">
    <property type="entry name" value="OMPdecase"/>
    <property type="match status" value="1"/>
</dbReference>
<name>A0ABQ0MIR4_9BACT</name>
<dbReference type="NCBIfam" id="TIGR01740">
    <property type="entry name" value="pyrF"/>
    <property type="match status" value="1"/>
</dbReference>
<evidence type="ECO:0000313" key="10">
    <source>
        <dbReference type="EMBL" id="GAW66968.1"/>
    </source>
</evidence>
<dbReference type="Proteomes" id="UP000194153">
    <property type="component" value="Unassembled WGS sequence"/>
</dbReference>
<keyword evidence="4 7" id="KW-0665">Pyrimidine biosynthesis</keyword>
<dbReference type="InterPro" id="IPR047596">
    <property type="entry name" value="OMPdecase_bac"/>
</dbReference>
<evidence type="ECO:0000256" key="2">
    <source>
        <dbReference type="ARBA" id="ARBA00004861"/>
    </source>
</evidence>
<reference evidence="11" key="2">
    <citation type="submission" date="2017-05" db="EMBL/GenBank/DDBJ databases">
        <title>Draft genome sequence of Geobacter pelophilus, a iron(III)-reducing bacteria.</title>
        <authorList>
            <person name="Aoyagi T."/>
            <person name="Koike H."/>
            <person name="Morita T."/>
            <person name="Sato Y."/>
            <person name="Habe H."/>
            <person name="Hori T."/>
        </authorList>
    </citation>
    <scope>NUCLEOTIDE SEQUENCE [LARGE SCALE GENOMIC DNA]</scope>
    <source>
        <strain evidence="11">Drf2</strain>
    </source>
</reference>
<dbReference type="InterPro" id="IPR001754">
    <property type="entry name" value="OMPdeCOase_dom"/>
</dbReference>
<evidence type="ECO:0000259" key="9">
    <source>
        <dbReference type="SMART" id="SM00934"/>
    </source>
</evidence>
<dbReference type="EC" id="4.1.1.23" evidence="7"/>
<comment type="pathway">
    <text evidence="2 7 8">Pyrimidine metabolism; UMP biosynthesis via de novo pathway; UMP from orotate: step 2/2.</text>
</comment>
<accession>A0ABQ0MIR4</accession>
<dbReference type="Gene3D" id="3.20.20.70">
    <property type="entry name" value="Aldolase class I"/>
    <property type="match status" value="1"/>
</dbReference>
<feature type="binding site" evidence="7">
    <location>
        <begin position="75"/>
        <end position="84"/>
    </location>
    <ligand>
        <name>substrate</name>
    </ligand>
</feature>
<evidence type="ECO:0000313" key="11">
    <source>
        <dbReference type="Proteomes" id="UP000194153"/>
    </source>
</evidence>
<dbReference type="PANTHER" id="PTHR32119:SF2">
    <property type="entry name" value="OROTIDINE 5'-PHOSPHATE DECARBOXYLASE"/>
    <property type="match status" value="1"/>
</dbReference>
<organism evidence="10 11">
    <name type="scientific">Geoanaerobacter pelophilus</name>
    <dbReference type="NCBI Taxonomy" id="60036"/>
    <lineage>
        <taxon>Bacteria</taxon>
        <taxon>Pseudomonadati</taxon>
        <taxon>Thermodesulfobacteriota</taxon>
        <taxon>Desulfuromonadia</taxon>
        <taxon>Geobacterales</taxon>
        <taxon>Geobacteraceae</taxon>
        <taxon>Geoanaerobacter</taxon>
    </lineage>
</organism>
<keyword evidence="3 7" id="KW-0210">Decarboxylase</keyword>
<evidence type="ECO:0000256" key="3">
    <source>
        <dbReference type="ARBA" id="ARBA00022793"/>
    </source>
</evidence>
<comment type="similarity">
    <text evidence="7">Belongs to the OMP decarboxylase family. Type 1 subfamily.</text>
</comment>
<feature type="binding site" evidence="7">
    <location>
        <position position="199"/>
    </location>
    <ligand>
        <name>substrate</name>
    </ligand>
</feature>
<dbReference type="SUPFAM" id="SSF51366">
    <property type="entry name" value="Ribulose-phoshate binding barrel"/>
    <property type="match status" value="1"/>
</dbReference>
<reference evidence="10 11" key="1">
    <citation type="submission" date="2017-04" db="EMBL/GenBank/DDBJ databases">
        <authorList>
            <consortium name="Geobacter pelophilus Genome Sequencing"/>
            <person name="Aoyagi T."/>
            <person name="Koike H."/>
            <person name="Hori T."/>
        </authorList>
    </citation>
    <scope>NUCLEOTIDE SEQUENCE [LARGE SCALE GENOMIC DNA]</scope>
    <source>
        <strain evidence="10 11">Drf2</strain>
    </source>
</reference>
<dbReference type="HAMAP" id="MF_01200_B">
    <property type="entry name" value="OMPdecase_type1_B"/>
    <property type="match status" value="1"/>
</dbReference>
<feature type="binding site" evidence="7">
    <location>
        <position position="138"/>
    </location>
    <ligand>
        <name>substrate</name>
    </ligand>
</feature>
<gene>
    <name evidence="7" type="primary">pyrF</name>
    <name evidence="10" type="ORF">GPEL0_01r2559</name>
</gene>
<dbReference type="PANTHER" id="PTHR32119">
    <property type="entry name" value="OROTIDINE 5'-PHOSPHATE DECARBOXYLASE"/>
    <property type="match status" value="1"/>
</dbReference>
<sequence>MVSFQVLRIGNMTREEAIKKIIFAMDVKEFSDVQYWAELLSQHVGMFKVGKQLYTACGPAAVRMIQKCGGEVFLDLKYHDIPNTVAMATLEAANLGVQLCDLHAMGGYEMMNKTMETLDKNFSGCTPRPKVLAITVLTSSNEETLRGIGIQLPVPEMVVKLAKLAKSAGVDGVVASPQEVDLIREACGKDFLVVTPGVRPSFASADDQKRIMTPAEAVKAGADYLVIGRPIAAAQSPVEAAQKIVDEIVAG</sequence>
<protein>
    <recommendedName>
        <fullName evidence="7">Orotidine 5'-phosphate decarboxylase</fullName>
        <ecNumber evidence="7">4.1.1.23</ecNumber>
    </recommendedName>
    <alternativeName>
        <fullName evidence="7">OMP decarboxylase</fullName>
        <shortName evidence="7">OMPDCase</shortName>
        <shortName evidence="7">OMPdecase</shortName>
    </alternativeName>
</protein>
<dbReference type="InterPro" id="IPR011060">
    <property type="entry name" value="RibuloseP-bd_barrel"/>
</dbReference>
<comment type="function">
    <text evidence="1 7">Catalyzes the decarboxylation of orotidine 5'-monophosphate (OMP) to uridine 5'-monophosphate (UMP).</text>
</comment>
<dbReference type="SMART" id="SM00934">
    <property type="entry name" value="OMPdecase"/>
    <property type="match status" value="1"/>
</dbReference>
<dbReference type="InterPro" id="IPR018089">
    <property type="entry name" value="OMPdecase_AS"/>
</dbReference>
<proteinExistence type="inferred from homology"/>
<feature type="binding site" evidence="7">
    <location>
        <position position="229"/>
    </location>
    <ligand>
        <name>substrate</name>
    </ligand>
</feature>
<evidence type="ECO:0000256" key="1">
    <source>
        <dbReference type="ARBA" id="ARBA00002356"/>
    </source>
</evidence>
<dbReference type="NCBIfam" id="NF001273">
    <property type="entry name" value="PRK00230.1"/>
    <property type="match status" value="1"/>
</dbReference>
<comment type="subunit">
    <text evidence="7">Homodimer.</text>
</comment>
<feature type="binding site" evidence="7">
    <location>
        <position position="208"/>
    </location>
    <ligand>
        <name>substrate</name>
    </ligand>
</feature>
<feature type="active site" description="Proton donor" evidence="7">
    <location>
        <position position="77"/>
    </location>
</feature>
<dbReference type="EMBL" id="BDQG01000001">
    <property type="protein sequence ID" value="GAW66968.1"/>
    <property type="molecule type" value="Genomic_DNA"/>
</dbReference>
<keyword evidence="11" id="KW-1185">Reference proteome</keyword>